<dbReference type="Proteomes" id="UP001234297">
    <property type="component" value="Chromosome 6"/>
</dbReference>
<name>A0ACC2KYQ3_PERAE</name>
<evidence type="ECO:0000313" key="1">
    <source>
        <dbReference type="EMBL" id="KAJ8626108.1"/>
    </source>
</evidence>
<reference evidence="1 2" key="1">
    <citation type="journal article" date="2022" name="Hortic Res">
        <title>A haplotype resolved chromosomal level avocado genome allows analysis of novel avocado genes.</title>
        <authorList>
            <person name="Nath O."/>
            <person name="Fletcher S.J."/>
            <person name="Hayward A."/>
            <person name="Shaw L.M."/>
            <person name="Masouleh A.K."/>
            <person name="Furtado A."/>
            <person name="Henry R.J."/>
            <person name="Mitter N."/>
        </authorList>
    </citation>
    <scope>NUCLEOTIDE SEQUENCE [LARGE SCALE GENOMIC DNA]</scope>
    <source>
        <strain evidence="2">cv. Hass</strain>
    </source>
</reference>
<keyword evidence="2" id="KW-1185">Reference proteome</keyword>
<organism evidence="1 2">
    <name type="scientific">Persea americana</name>
    <name type="common">Avocado</name>
    <dbReference type="NCBI Taxonomy" id="3435"/>
    <lineage>
        <taxon>Eukaryota</taxon>
        <taxon>Viridiplantae</taxon>
        <taxon>Streptophyta</taxon>
        <taxon>Embryophyta</taxon>
        <taxon>Tracheophyta</taxon>
        <taxon>Spermatophyta</taxon>
        <taxon>Magnoliopsida</taxon>
        <taxon>Magnoliidae</taxon>
        <taxon>Laurales</taxon>
        <taxon>Lauraceae</taxon>
        <taxon>Persea</taxon>
    </lineage>
</organism>
<proteinExistence type="predicted"/>
<protein>
    <submittedName>
        <fullName evidence="1">Uncharacterized protein</fullName>
    </submittedName>
</protein>
<accession>A0ACC2KYQ3</accession>
<gene>
    <name evidence="1" type="ORF">MRB53_019415</name>
</gene>
<evidence type="ECO:0000313" key="2">
    <source>
        <dbReference type="Proteomes" id="UP001234297"/>
    </source>
</evidence>
<comment type="caution">
    <text evidence="1">The sequence shown here is derived from an EMBL/GenBank/DDBJ whole genome shotgun (WGS) entry which is preliminary data.</text>
</comment>
<sequence length="320" mass="35653">MEVTNGGEGAHELLQAQAHVFTHTFNFVSSMALKCAVELGVPDIIHNHGRRMTLSKLTDALPVTPSKIAHVKRLMRLLVHLSFFALQKNEDGEEGYVLTPSSRLLLNESRTGLSPLLLMQLDPVMFSPWNVISKWFQGKEALVMETATDMGLWEYVAKNPEAMFNGAMASDSRIILEVLVKECGWAFQRVGSIVDVGGGTVDSAMTIAKAFSHIECTVLDLPHVVRDVPKTTDRDFVGGDMFQSIPIADAVFIKWILHDWSDENCVKILAKCKESIPSKEEGGGKERDEQEWRKIFMDAGFNQYKMAPVLGSRSVIELYP</sequence>
<dbReference type="EMBL" id="CM056814">
    <property type="protein sequence ID" value="KAJ8626108.1"/>
    <property type="molecule type" value="Genomic_DNA"/>
</dbReference>